<dbReference type="AlphaFoldDB" id="A4J6W6"/>
<dbReference type="SUPFAM" id="SSF88946">
    <property type="entry name" value="Sigma2 domain of RNA polymerase sigma factors"/>
    <property type="match status" value="1"/>
</dbReference>
<keyword evidence="1 6" id="KW-0963">Cytoplasm</keyword>
<dbReference type="HAMAP" id="MF_02064">
    <property type="entry name" value="Sigma70_SigI"/>
    <property type="match status" value="1"/>
</dbReference>
<comment type="subunit">
    <text evidence="6">Interacts with RsgI.</text>
</comment>
<dbReference type="Proteomes" id="UP000001556">
    <property type="component" value="Chromosome"/>
</dbReference>
<dbReference type="Pfam" id="PF04542">
    <property type="entry name" value="Sigma70_r2"/>
    <property type="match status" value="1"/>
</dbReference>
<comment type="activity regulation">
    <text evidence="6">Negatively regulated by the anti-sigma-I factor RsgI.</text>
</comment>
<gene>
    <name evidence="6" type="primary">sigI</name>
    <name evidence="8" type="ordered locus">Dred_2309</name>
</gene>
<dbReference type="GO" id="GO:0016987">
    <property type="term" value="F:sigma factor activity"/>
    <property type="evidence" value="ECO:0007669"/>
    <property type="project" value="UniProtKB-UniRule"/>
</dbReference>
<keyword evidence="3 6" id="KW-0731">Sigma factor</keyword>
<evidence type="ECO:0000313" key="8">
    <source>
        <dbReference type="EMBL" id="ABO50819.1"/>
    </source>
</evidence>
<dbReference type="STRING" id="349161.Dred_2309"/>
<comment type="similarity">
    <text evidence="6">Belongs to the sigma-70 factor family. SigI subfamily.</text>
</comment>
<keyword evidence="6" id="KW-0346">Stress response</keyword>
<dbReference type="RefSeq" id="WP_011878617.1">
    <property type="nucleotide sequence ID" value="NC_009253.1"/>
</dbReference>
<dbReference type="HOGENOM" id="CLU_082361_0_0_9"/>
<keyword evidence="9" id="KW-1185">Reference proteome</keyword>
<keyword evidence="2 6" id="KW-0805">Transcription regulation</keyword>
<keyword evidence="4 6" id="KW-0238">DNA-binding</keyword>
<evidence type="ECO:0000256" key="5">
    <source>
        <dbReference type="ARBA" id="ARBA00023163"/>
    </source>
</evidence>
<dbReference type="GO" id="GO:0006352">
    <property type="term" value="P:DNA-templated transcription initiation"/>
    <property type="evidence" value="ECO:0007669"/>
    <property type="project" value="UniProtKB-UniRule"/>
</dbReference>
<dbReference type="InterPro" id="IPR013325">
    <property type="entry name" value="RNA_pol_sigma_r2"/>
</dbReference>
<dbReference type="NCBIfam" id="TIGR02895">
    <property type="entry name" value="spore_sigI"/>
    <property type="match status" value="1"/>
</dbReference>
<dbReference type="OrthoDB" id="3190733at2"/>
<evidence type="ECO:0000256" key="6">
    <source>
        <dbReference type="HAMAP-Rule" id="MF_02064"/>
    </source>
</evidence>
<evidence type="ECO:0000256" key="4">
    <source>
        <dbReference type="ARBA" id="ARBA00023125"/>
    </source>
</evidence>
<feature type="domain" description="RNA polymerase sigma-70 region 2" evidence="7">
    <location>
        <begin position="30"/>
        <end position="96"/>
    </location>
</feature>
<dbReference type="InterPro" id="IPR014244">
    <property type="entry name" value="RNA_pol_sigma-I"/>
</dbReference>
<dbReference type="KEGG" id="drm:Dred_2309"/>
<accession>A4J6W6</accession>
<dbReference type="NCBIfam" id="NF006175">
    <property type="entry name" value="PRK08311.2-3"/>
    <property type="match status" value="1"/>
</dbReference>
<dbReference type="InterPro" id="IPR007627">
    <property type="entry name" value="RNA_pol_sigma70_r2"/>
</dbReference>
<evidence type="ECO:0000256" key="2">
    <source>
        <dbReference type="ARBA" id="ARBA00023015"/>
    </source>
</evidence>
<dbReference type="GO" id="GO:0003677">
    <property type="term" value="F:DNA binding"/>
    <property type="evidence" value="ECO:0007669"/>
    <property type="project" value="UniProtKB-UniRule"/>
</dbReference>
<keyword evidence="5 6" id="KW-0804">Transcription</keyword>
<organism evidence="8 9">
    <name type="scientific">Desulforamulus reducens (strain ATCC BAA-1160 / DSM 100696 / MI-1)</name>
    <name type="common">Desulfotomaculum reducens</name>
    <dbReference type="NCBI Taxonomy" id="349161"/>
    <lineage>
        <taxon>Bacteria</taxon>
        <taxon>Bacillati</taxon>
        <taxon>Bacillota</taxon>
        <taxon>Clostridia</taxon>
        <taxon>Eubacteriales</taxon>
        <taxon>Peptococcaceae</taxon>
        <taxon>Desulforamulus</taxon>
    </lineage>
</organism>
<dbReference type="eggNOG" id="COG1191">
    <property type="taxonomic scope" value="Bacteria"/>
</dbReference>
<dbReference type="PANTHER" id="PTHR30385:SF6">
    <property type="entry name" value="RNA POLYMERASE SIGMA FACTOR SIGI"/>
    <property type="match status" value="1"/>
</dbReference>
<dbReference type="PANTHER" id="PTHR30385">
    <property type="entry name" value="SIGMA FACTOR F FLAGELLAR"/>
    <property type="match status" value="1"/>
</dbReference>
<dbReference type="PIRSF" id="PIRSF038953">
    <property type="entry name" value="SigI"/>
    <property type="match status" value="1"/>
</dbReference>
<evidence type="ECO:0000313" key="9">
    <source>
        <dbReference type="Proteomes" id="UP000001556"/>
    </source>
</evidence>
<dbReference type="EMBL" id="CP000612">
    <property type="protein sequence ID" value="ABO50819.1"/>
    <property type="molecule type" value="Genomic_DNA"/>
</dbReference>
<dbReference type="Gene3D" id="1.10.1740.10">
    <property type="match status" value="1"/>
</dbReference>
<feature type="short sequence motif" description="Polymerase core binding" evidence="6">
    <location>
        <begin position="51"/>
        <end position="64"/>
    </location>
</feature>
<comment type="subcellular location">
    <subcellularLocation>
        <location evidence="6">Cytoplasm</location>
    </subcellularLocation>
</comment>
<name>A4J6W6_DESRM</name>
<evidence type="ECO:0000256" key="1">
    <source>
        <dbReference type="ARBA" id="ARBA00022490"/>
    </source>
</evidence>
<sequence>MTLEQYTALYLNQARNGDTQVREELLASAKPFIQGTCIKVCNRPLEWGRDDELSIGLMAFNEAIDRFAEEKNIPFLGFARLVIKSRLSDHFRKESRHRHQPLEYQVADHAPVQHETAQAWEKYMQEAEMQERQEEVLEFQKELAQYGISVSELVDASPKHRDSRENLISVARLVAETTSLMEQLLRTGRLPVKELALASGLHRKTLEKGRRYIIAMSILLYHRDRFIYLFSYLKLTGWSEGKGGSNYGKG</sequence>
<feature type="DNA-binding region" description="H-T-H motif" evidence="6">
    <location>
        <begin position="192"/>
        <end position="211"/>
    </location>
</feature>
<protein>
    <recommendedName>
        <fullName evidence="6">RNA polymerase sigma factor SigI</fullName>
    </recommendedName>
</protein>
<evidence type="ECO:0000259" key="7">
    <source>
        <dbReference type="Pfam" id="PF04542"/>
    </source>
</evidence>
<dbReference type="GO" id="GO:0005737">
    <property type="term" value="C:cytoplasm"/>
    <property type="evidence" value="ECO:0007669"/>
    <property type="project" value="UniProtKB-SubCell"/>
</dbReference>
<comment type="function">
    <text evidence="6">Sigma factors are initiation factors that promote the attachment of RNA polymerase to specific initiation sites and are then released.</text>
</comment>
<reference evidence="8 9" key="1">
    <citation type="submission" date="2007-03" db="EMBL/GenBank/DDBJ databases">
        <title>Complete sequence of Desulfotomaculum reducens MI-1.</title>
        <authorList>
            <consortium name="US DOE Joint Genome Institute"/>
            <person name="Copeland A."/>
            <person name="Lucas S."/>
            <person name="Lapidus A."/>
            <person name="Barry K."/>
            <person name="Detter J.C."/>
            <person name="Glavina del Rio T."/>
            <person name="Hammon N."/>
            <person name="Israni S."/>
            <person name="Dalin E."/>
            <person name="Tice H."/>
            <person name="Pitluck S."/>
            <person name="Sims D."/>
            <person name="Brettin T."/>
            <person name="Bruce D."/>
            <person name="Han C."/>
            <person name="Tapia R."/>
            <person name="Schmutz J."/>
            <person name="Larimer F."/>
            <person name="Land M."/>
            <person name="Hauser L."/>
            <person name="Kyrpides N."/>
            <person name="Kim E."/>
            <person name="Tebo B.M."/>
            <person name="Richardson P."/>
        </authorList>
    </citation>
    <scope>NUCLEOTIDE SEQUENCE [LARGE SCALE GENOMIC DNA]</scope>
    <source>
        <strain evidence="8 9">MI-1</strain>
    </source>
</reference>
<evidence type="ECO:0000256" key="3">
    <source>
        <dbReference type="ARBA" id="ARBA00023082"/>
    </source>
</evidence>
<proteinExistence type="inferred from homology"/>